<feature type="compositionally biased region" description="Basic and acidic residues" evidence="1">
    <location>
        <begin position="11"/>
        <end position="54"/>
    </location>
</feature>
<evidence type="ECO:0000313" key="3">
    <source>
        <dbReference type="Proteomes" id="UP001178508"/>
    </source>
</evidence>
<evidence type="ECO:0000256" key="1">
    <source>
        <dbReference type="SAM" id="MobiDB-lite"/>
    </source>
</evidence>
<dbReference type="AlphaFoldDB" id="A0AAV1GL95"/>
<evidence type="ECO:0000313" key="2">
    <source>
        <dbReference type="EMBL" id="CAJ1074248.1"/>
    </source>
</evidence>
<gene>
    <name evidence="2" type="ORF">XNOV1_A041168</name>
</gene>
<keyword evidence="3" id="KW-1185">Reference proteome</keyword>
<feature type="compositionally biased region" description="Polar residues" evidence="1">
    <location>
        <begin position="97"/>
        <end position="106"/>
    </location>
</feature>
<name>A0AAV1GL95_XYRNO</name>
<feature type="compositionally biased region" description="Basic and acidic residues" evidence="1">
    <location>
        <begin position="61"/>
        <end position="84"/>
    </location>
</feature>
<sequence length="130" mass="15447">MVAKRRGKWTQGEREEEKVRRVEKRKVCNERRENTREENERGEAMGYHDQRGKEEDDEREDGVIKRRERNQGEGRGKRMDEKRGKMGGWMERVRAESQASKSQQRVWTGGHVGPWQQISSPPFPRLADRL</sequence>
<accession>A0AAV1GL95</accession>
<feature type="region of interest" description="Disordered" evidence="1">
    <location>
        <begin position="1"/>
        <end position="130"/>
    </location>
</feature>
<protein>
    <submittedName>
        <fullName evidence="2">Uncharacterized protein</fullName>
    </submittedName>
</protein>
<reference evidence="2" key="1">
    <citation type="submission" date="2023-08" db="EMBL/GenBank/DDBJ databases">
        <authorList>
            <person name="Alioto T."/>
            <person name="Alioto T."/>
            <person name="Gomez Garrido J."/>
        </authorList>
    </citation>
    <scope>NUCLEOTIDE SEQUENCE</scope>
</reference>
<organism evidence="2 3">
    <name type="scientific">Xyrichtys novacula</name>
    <name type="common">Pearly razorfish</name>
    <name type="synonym">Hemipteronotus novacula</name>
    <dbReference type="NCBI Taxonomy" id="13765"/>
    <lineage>
        <taxon>Eukaryota</taxon>
        <taxon>Metazoa</taxon>
        <taxon>Chordata</taxon>
        <taxon>Craniata</taxon>
        <taxon>Vertebrata</taxon>
        <taxon>Euteleostomi</taxon>
        <taxon>Actinopterygii</taxon>
        <taxon>Neopterygii</taxon>
        <taxon>Teleostei</taxon>
        <taxon>Neoteleostei</taxon>
        <taxon>Acanthomorphata</taxon>
        <taxon>Eupercaria</taxon>
        <taxon>Labriformes</taxon>
        <taxon>Labridae</taxon>
        <taxon>Xyrichtys</taxon>
    </lineage>
</organism>
<proteinExistence type="predicted"/>
<dbReference type="EMBL" id="OY660878">
    <property type="protein sequence ID" value="CAJ1074248.1"/>
    <property type="molecule type" value="Genomic_DNA"/>
</dbReference>
<dbReference type="Proteomes" id="UP001178508">
    <property type="component" value="Chromosome 15"/>
</dbReference>